<reference evidence="1 2" key="1">
    <citation type="journal article" date="2024" name="Insects">
        <title>An Improved Chromosome-Level Genome Assembly of the Firefly Pyrocoelia pectoralis.</title>
        <authorList>
            <person name="Fu X."/>
            <person name="Meyer-Rochow V.B."/>
            <person name="Ballantyne L."/>
            <person name="Zhu X."/>
        </authorList>
    </citation>
    <scope>NUCLEOTIDE SEQUENCE [LARGE SCALE GENOMIC DNA]</scope>
    <source>
        <strain evidence="1">XCY_ONT2</strain>
    </source>
</reference>
<evidence type="ECO:0000313" key="1">
    <source>
        <dbReference type="EMBL" id="KAK5637783.1"/>
    </source>
</evidence>
<name>A0AAN7UY92_9COLE</name>
<evidence type="ECO:0000313" key="2">
    <source>
        <dbReference type="Proteomes" id="UP001329430"/>
    </source>
</evidence>
<feature type="non-terminal residue" evidence="1">
    <location>
        <position position="1"/>
    </location>
</feature>
<protein>
    <submittedName>
        <fullName evidence="1">Uncharacterized protein</fullName>
    </submittedName>
</protein>
<keyword evidence="2" id="KW-1185">Reference proteome</keyword>
<dbReference type="Proteomes" id="UP001329430">
    <property type="component" value="Unassembled WGS sequence"/>
</dbReference>
<gene>
    <name evidence="1" type="ORF">RI129_000038</name>
</gene>
<accession>A0AAN7UY92</accession>
<organism evidence="1 2">
    <name type="scientific">Pyrocoelia pectoralis</name>
    <dbReference type="NCBI Taxonomy" id="417401"/>
    <lineage>
        <taxon>Eukaryota</taxon>
        <taxon>Metazoa</taxon>
        <taxon>Ecdysozoa</taxon>
        <taxon>Arthropoda</taxon>
        <taxon>Hexapoda</taxon>
        <taxon>Insecta</taxon>
        <taxon>Pterygota</taxon>
        <taxon>Neoptera</taxon>
        <taxon>Endopterygota</taxon>
        <taxon>Coleoptera</taxon>
        <taxon>Polyphaga</taxon>
        <taxon>Elateriformia</taxon>
        <taxon>Elateroidea</taxon>
        <taxon>Lampyridae</taxon>
        <taxon>Lampyrinae</taxon>
        <taxon>Pyrocoelia</taxon>
    </lineage>
</organism>
<sequence>WRVDALKVLRYNLPKIYDALYTLSSDNTRDSETRNMANSLILKIKSYKFICSIITWYNVLTKINIVSKAMQQSDAIVGFTGF</sequence>
<dbReference type="EMBL" id="JAVRBK010000126">
    <property type="protein sequence ID" value="KAK5637783.1"/>
    <property type="molecule type" value="Genomic_DNA"/>
</dbReference>
<dbReference type="AlphaFoldDB" id="A0AAN7UY92"/>
<proteinExistence type="predicted"/>
<comment type="caution">
    <text evidence="1">The sequence shown here is derived from an EMBL/GenBank/DDBJ whole genome shotgun (WGS) entry which is preliminary data.</text>
</comment>